<evidence type="ECO:0000313" key="2">
    <source>
        <dbReference type="Proteomes" id="UP000059680"/>
    </source>
</evidence>
<reference evidence="2" key="1">
    <citation type="journal article" date="2005" name="Nature">
        <title>The map-based sequence of the rice genome.</title>
        <authorList>
            <consortium name="International rice genome sequencing project (IRGSP)"/>
            <person name="Matsumoto T."/>
            <person name="Wu J."/>
            <person name="Kanamori H."/>
            <person name="Katayose Y."/>
            <person name="Fujisawa M."/>
            <person name="Namiki N."/>
            <person name="Mizuno H."/>
            <person name="Yamamoto K."/>
            <person name="Antonio B.A."/>
            <person name="Baba T."/>
            <person name="Sakata K."/>
            <person name="Nagamura Y."/>
            <person name="Aoki H."/>
            <person name="Arikawa K."/>
            <person name="Arita K."/>
            <person name="Bito T."/>
            <person name="Chiden Y."/>
            <person name="Fujitsuka N."/>
            <person name="Fukunaka R."/>
            <person name="Hamada M."/>
            <person name="Harada C."/>
            <person name="Hayashi A."/>
            <person name="Hijishita S."/>
            <person name="Honda M."/>
            <person name="Hosokawa S."/>
            <person name="Ichikawa Y."/>
            <person name="Idonuma A."/>
            <person name="Iijima M."/>
            <person name="Ikeda M."/>
            <person name="Ikeno M."/>
            <person name="Ito K."/>
            <person name="Ito S."/>
            <person name="Ito T."/>
            <person name="Ito Y."/>
            <person name="Ito Y."/>
            <person name="Iwabuchi A."/>
            <person name="Kamiya K."/>
            <person name="Karasawa W."/>
            <person name="Kurita K."/>
            <person name="Katagiri S."/>
            <person name="Kikuta A."/>
            <person name="Kobayashi H."/>
            <person name="Kobayashi N."/>
            <person name="Machita K."/>
            <person name="Maehara T."/>
            <person name="Masukawa M."/>
            <person name="Mizubayashi T."/>
            <person name="Mukai Y."/>
            <person name="Nagasaki H."/>
            <person name="Nagata Y."/>
            <person name="Naito S."/>
            <person name="Nakashima M."/>
            <person name="Nakama Y."/>
            <person name="Nakamichi Y."/>
            <person name="Nakamura M."/>
            <person name="Meguro A."/>
            <person name="Negishi M."/>
            <person name="Ohta I."/>
            <person name="Ohta T."/>
            <person name="Okamoto M."/>
            <person name="Ono N."/>
            <person name="Saji S."/>
            <person name="Sakaguchi M."/>
            <person name="Sakai K."/>
            <person name="Shibata M."/>
            <person name="Shimokawa T."/>
            <person name="Song J."/>
            <person name="Takazaki Y."/>
            <person name="Terasawa K."/>
            <person name="Tsugane M."/>
            <person name="Tsuji K."/>
            <person name="Ueda S."/>
            <person name="Waki K."/>
            <person name="Yamagata H."/>
            <person name="Yamamoto M."/>
            <person name="Yamamoto S."/>
            <person name="Yamane H."/>
            <person name="Yoshiki S."/>
            <person name="Yoshihara R."/>
            <person name="Yukawa K."/>
            <person name="Zhong H."/>
            <person name="Yano M."/>
            <person name="Yuan Q."/>
            <person name="Ouyang S."/>
            <person name="Liu J."/>
            <person name="Jones K.M."/>
            <person name="Gansberger K."/>
            <person name="Moffat K."/>
            <person name="Hill J."/>
            <person name="Bera J."/>
            <person name="Fadrosh D."/>
            <person name="Jin S."/>
            <person name="Johri S."/>
            <person name="Kim M."/>
            <person name="Overton L."/>
            <person name="Reardon M."/>
            <person name="Tsitrin T."/>
            <person name="Vuong H."/>
            <person name="Weaver B."/>
            <person name="Ciecko A."/>
            <person name="Tallon L."/>
            <person name="Jackson J."/>
            <person name="Pai G."/>
            <person name="Aken S.V."/>
            <person name="Utterback T."/>
            <person name="Reidmuller S."/>
            <person name="Feldblyum T."/>
            <person name="Hsiao J."/>
            <person name="Zismann V."/>
            <person name="Iobst S."/>
            <person name="de Vazeille A.R."/>
            <person name="Buell C.R."/>
            <person name="Ying K."/>
            <person name="Li Y."/>
            <person name="Lu T."/>
            <person name="Huang Y."/>
            <person name="Zhao Q."/>
            <person name="Feng Q."/>
            <person name="Zhang L."/>
            <person name="Zhu J."/>
            <person name="Weng Q."/>
            <person name="Mu J."/>
            <person name="Lu Y."/>
            <person name="Fan D."/>
            <person name="Liu Y."/>
            <person name="Guan J."/>
            <person name="Zhang Y."/>
            <person name="Yu S."/>
            <person name="Liu X."/>
            <person name="Zhang Y."/>
            <person name="Hong G."/>
            <person name="Han B."/>
            <person name="Choisne N."/>
            <person name="Demange N."/>
            <person name="Orjeda G."/>
            <person name="Samain S."/>
            <person name="Cattolico L."/>
            <person name="Pelletier E."/>
            <person name="Couloux A."/>
            <person name="Segurens B."/>
            <person name="Wincker P."/>
            <person name="D'Hont A."/>
            <person name="Scarpelli C."/>
            <person name="Weissenbach J."/>
            <person name="Salanoubat M."/>
            <person name="Quetier F."/>
            <person name="Yu Y."/>
            <person name="Kim H.R."/>
            <person name="Rambo T."/>
            <person name="Currie J."/>
            <person name="Collura K."/>
            <person name="Luo M."/>
            <person name="Yang T."/>
            <person name="Ammiraju J.S.S."/>
            <person name="Engler F."/>
            <person name="Soderlund C."/>
            <person name="Wing R.A."/>
            <person name="Palmer L.E."/>
            <person name="de la Bastide M."/>
            <person name="Spiegel L."/>
            <person name="Nascimento L."/>
            <person name="Zutavern T."/>
            <person name="O'Shaughnessy A."/>
            <person name="Dike S."/>
            <person name="Dedhia N."/>
            <person name="Preston R."/>
            <person name="Balija V."/>
            <person name="McCombie W.R."/>
            <person name="Chow T."/>
            <person name="Chen H."/>
            <person name="Chung M."/>
            <person name="Chen C."/>
            <person name="Shaw J."/>
            <person name="Wu H."/>
            <person name="Hsiao K."/>
            <person name="Chao Y."/>
            <person name="Chu M."/>
            <person name="Cheng C."/>
            <person name="Hour A."/>
            <person name="Lee P."/>
            <person name="Lin S."/>
            <person name="Lin Y."/>
            <person name="Liou J."/>
            <person name="Liu S."/>
            <person name="Hsing Y."/>
            <person name="Raghuvanshi S."/>
            <person name="Mohanty A."/>
            <person name="Bharti A.K."/>
            <person name="Gaur A."/>
            <person name="Gupta V."/>
            <person name="Kumar D."/>
            <person name="Ravi V."/>
            <person name="Vij S."/>
            <person name="Kapur A."/>
            <person name="Khurana P."/>
            <person name="Khurana P."/>
            <person name="Khurana J.P."/>
            <person name="Tyagi A.K."/>
            <person name="Gaikwad K."/>
            <person name="Singh A."/>
            <person name="Dalal V."/>
            <person name="Srivastava S."/>
            <person name="Dixit A."/>
            <person name="Pal A.K."/>
            <person name="Ghazi I.A."/>
            <person name="Yadav M."/>
            <person name="Pandit A."/>
            <person name="Bhargava A."/>
            <person name="Sureshbabu K."/>
            <person name="Batra K."/>
            <person name="Sharma T.R."/>
            <person name="Mohapatra T."/>
            <person name="Singh N.K."/>
            <person name="Messing J."/>
            <person name="Nelson A.B."/>
            <person name="Fuks G."/>
            <person name="Kavchok S."/>
            <person name="Keizer G."/>
            <person name="Linton E."/>
            <person name="Llaca V."/>
            <person name="Song R."/>
            <person name="Tanyolac B."/>
            <person name="Young S."/>
            <person name="Ho-Il K."/>
            <person name="Hahn J.H."/>
            <person name="Sangsakoo G."/>
            <person name="Vanavichit A."/>
            <person name="de Mattos Luiz.A.T."/>
            <person name="Zimmer P.D."/>
            <person name="Malone G."/>
            <person name="Dellagostin O."/>
            <person name="de Oliveira A.C."/>
            <person name="Bevan M."/>
            <person name="Bancroft I."/>
            <person name="Minx P."/>
            <person name="Cordum H."/>
            <person name="Wilson R."/>
            <person name="Cheng Z."/>
            <person name="Jin W."/>
            <person name="Jiang J."/>
            <person name="Leong S.A."/>
            <person name="Iwama H."/>
            <person name="Gojobori T."/>
            <person name="Itoh T."/>
            <person name="Niimura Y."/>
            <person name="Fujii Y."/>
            <person name="Habara T."/>
            <person name="Sakai H."/>
            <person name="Sato Y."/>
            <person name="Wilson G."/>
            <person name="Kumar K."/>
            <person name="McCouch S."/>
            <person name="Juretic N."/>
            <person name="Hoen D."/>
            <person name="Wright S."/>
            <person name="Bruskiewich R."/>
            <person name="Bureau T."/>
            <person name="Miyao A."/>
            <person name="Hirochika H."/>
            <person name="Nishikawa T."/>
            <person name="Kadowaki K."/>
            <person name="Sugiura M."/>
            <person name="Burr B."/>
            <person name="Sasaki T."/>
        </authorList>
    </citation>
    <scope>NUCLEOTIDE SEQUENCE [LARGE SCALE GENOMIC DNA]</scope>
    <source>
        <strain evidence="2">cv. Nipponbare</strain>
    </source>
</reference>
<reference evidence="1 2" key="3">
    <citation type="journal article" date="2013" name="Rice">
        <title>Improvement of the Oryza sativa Nipponbare reference genome using next generation sequence and optical map data.</title>
        <authorList>
            <person name="Kawahara Y."/>
            <person name="de la Bastide M."/>
            <person name="Hamilton J.P."/>
            <person name="Kanamori H."/>
            <person name="McCombie W.R."/>
            <person name="Ouyang S."/>
            <person name="Schwartz D.C."/>
            <person name="Tanaka T."/>
            <person name="Wu J."/>
            <person name="Zhou S."/>
            <person name="Childs K.L."/>
            <person name="Davidson R.M."/>
            <person name="Lin H."/>
            <person name="Quesada-Ocampo L."/>
            <person name="Vaillancourt B."/>
            <person name="Sakai H."/>
            <person name="Lee S.S."/>
            <person name="Kim J."/>
            <person name="Numa H."/>
            <person name="Itoh T."/>
            <person name="Buell C.R."/>
            <person name="Matsumoto T."/>
        </authorList>
    </citation>
    <scope>NUCLEOTIDE SEQUENCE [LARGE SCALE GENOMIC DNA]</scope>
    <source>
        <strain evidence="2">cv. Nipponbare</strain>
    </source>
</reference>
<gene>
    <name evidence="1" type="ordered locus">Os02g0277350</name>
    <name evidence="1" type="ORF">OSNPB_020277350</name>
</gene>
<dbReference type="InParanoid" id="A0A0P0VHI7"/>
<name>A0A0P0VHI7_ORYSJ</name>
<protein>
    <submittedName>
        <fullName evidence="1">Os02g0277350 protein</fullName>
    </submittedName>
</protein>
<keyword evidence="2" id="KW-1185">Reference proteome</keyword>
<organism evidence="1 2">
    <name type="scientific">Oryza sativa subsp. japonica</name>
    <name type="common">Rice</name>
    <dbReference type="NCBI Taxonomy" id="39947"/>
    <lineage>
        <taxon>Eukaryota</taxon>
        <taxon>Viridiplantae</taxon>
        <taxon>Streptophyta</taxon>
        <taxon>Embryophyta</taxon>
        <taxon>Tracheophyta</taxon>
        <taxon>Spermatophyta</taxon>
        <taxon>Magnoliopsida</taxon>
        <taxon>Liliopsida</taxon>
        <taxon>Poales</taxon>
        <taxon>Poaceae</taxon>
        <taxon>BOP clade</taxon>
        <taxon>Oryzoideae</taxon>
        <taxon>Oryzeae</taxon>
        <taxon>Oryzinae</taxon>
        <taxon>Oryza</taxon>
        <taxon>Oryza sativa</taxon>
    </lineage>
</organism>
<accession>A0A0P0VHI7</accession>
<reference evidence="1 2" key="2">
    <citation type="journal article" date="2013" name="Plant Cell Physiol.">
        <title>Rice Annotation Project Database (RAP-DB): an integrative and interactive database for rice genomics.</title>
        <authorList>
            <person name="Sakai H."/>
            <person name="Lee S.S."/>
            <person name="Tanaka T."/>
            <person name="Numa H."/>
            <person name="Kim J."/>
            <person name="Kawahara Y."/>
            <person name="Wakimoto H."/>
            <person name="Yang C.C."/>
            <person name="Iwamoto M."/>
            <person name="Abe T."/>
            <person name="Yamada Y."/>
            <person name="Muto A."/>
            <person name="Inokuchi H."/>
            <person name="Ikemura T."/>
            <person name="Matsumoto T."/>
            <person name="Sasaki T."/>
            <person name="Itoh T."/>
        </authorList>
    </citation>
    <scope>NUCLEOTIDE SEQUENCE [LARGE SCALE GENOMIC DNA]</scope>
    <source>
        <strain evidence="2">cv. Nipponbare</strain>
    </source>
</reference>
<dbReference type="Proteomes" id="UP000059680">
    <property type="component" value="Chromosome 2"/>
</dbReference>
<evidence type="ECO:0000313" key="1">
    <source>
        <dbReference type="EMBL" id="BAS78098.1"/>
    </source>
</evidence>
<proteinExistence type="predicted"/>
<dbReference type="AlphaFoldDB" id="A0A0P0VHI7"/>
<sequence>MFVHIFVKNKKYYDGTLRSSSWRRRLVVMPSTMAMSDAGRDAVRLDTLPYGHANATLLLLYGSHLYLIRIQATLQQAMRRPTTGVAGQLLTTIHQPRYLAPTAPNHQLCYRLVGIDSWPAS</sequence>
<dbReference type="EMBL" id="AP014958">
    <property type="protein sequence ID" value="BAS78098.1"/>
    <property type="molecule type" value="Genomic_DNA"/>
</dbReference>
<dbReference type="PaxDb" id="39947-A0A0P0VHI7"/>